<organism evidence="9">
    <name type="scientific">uncultured bacterium</name>
    <name type="common">gcode 4</name>
    <dbReference type="NCBI Taxonomy" id="1234023"/>
    <lineage>
        <taxon>Bacteria</taxon>
        <taxon>environmental samples</taxon>
    </lineage>
</organism>
<dbReference type="EC" id="3.1.-.-" evidence="5 6"/>
<evidence type="ECO:0000256" key="4">
    <source>
        <dbReference type="ARBA" id="ARBA00022884"/>
    </source>
</evidence>
<reference evidence="9" key="1">
    <citation type="journal article" date="2012" name="Science">
        <title>Fermentation, hydrogen, and sulfur metabolism in multiple uncultivated bacterial phyla.</title>
        <authorList>
            <person name="Wrighton K.C."/>
            <person name="Thomas B.C."/>
            <person name="Sharon I."/>
            <person name="Miller C.S."/>
            <person name="Castelle C.J."/>
            <person name="VerBerkmoes N.C."/>
            <person name="Wilkins M.J."/>
            <person name="Hettich R.L."/>
            <person name="Lipton M.S."/>
            <person name="Williams K.H."/>
            <person name="Long P.E."/>
            <person name="Banfield J.F."/>
        </authorList>
    </citation>
    <scope>NUCLEOTIDE SEQUENCE [LARGE SCALE GENOMIC DNA]</scope>
</reference>
<dbReference type="GO" id="GO:0016787">
    <property type="term" value="F:hydrolase activity"/>
    <property type="evidence" value="ECO:0007669"/>
    <property type="project" value="UniProtKB-KW"/>
</dbReference>
<dbReference type="PANTHER" id="PTHR12826">
    <property type="entry name" value="RIBONUCLEASE Y"/>
    <property type="match status" value="1"/>
</dbReference>
<comment type="function">
    <text evidence="5">Endoribonuclease that initiates mRNA decay.</text>
</comment>
<dbReference type="Pfam" id="PF01966">
    <property type="entry name" value="HD"/>
    <property type="match status" value="1"/>
</dbReference>
<dbReference type="GO" id="GO:0006402">
    <property type="term" value="P:mRNA catabolic process"/>
    <property type="evidence" value="ECO:0007669"/>
    <property type="project" value="UniProtKB-UniRule"/>
</dbReference>
<keyword evidence="3 5" id="KW-0378">Hydrolase</keyword>
<keyword evidence="7" id="KW-0175">Coiled coil</keyword>
<dbReference type="Gene3D" id="1.10.3210.10">
    <property type="entry name" value="Hypothetical protein af1432"/>
    <property type="match status" value="1"/>
</dbReference>
<keyword evidence="5" id="KW-0472">Membrane</keyword>
<dbReference type="SUPFAM" id="SSF54791">
    <property type="entry name" value="Eukaryotic type KH-domain (KH-domain type I)"/>
    <property type="match status" value="1"/>
</dbReference>
<dbReference type="CDD" id="cd00077">
    <property type="entry name" value="HDc"/>
    <property type="match status" value="1"/>
</dbReference>
<dbReference type="SUPFAM" id="SSF109604">
    <property type="entry name" value="HD-domain/PDEase-like"/>
    <property type="match status" value="1"/>
</dbReference>
<evidence type="ECO:0000259" key="8">
    <source>
        <dbReference type="PROSITE" id="PS51831"/>
    </source>
</evidence>
<feature type="domain" description="HD" evidence="8">
    <location>
        <begin position="326"/>
        <end position="419"/>
    </location>
</feature>
<evidence type="ECO:0000256" key="6">
    <source>
        <dbReference type="NCBIfam" id="TIGR03319"/>
    </source>
</evidence>
<comment type="similarity">
    <text evidence="5">Belongs to the RNase Y family.</text>
</comment>
<proteinExistence type="inferred from homology"/>
<dbReference type="HAMAP" id="MF_00335">
    <property type="entry name" value="RNase_Y"/>
    <property type="match status" value="1"/>
</dbReference>
<evidence type="ECO:0000313" key="9">
    <source>
        <dbReference type="EMBL" id="EKD44127.1"/>
    </source>
</evidence>
<dbReference type="InterPro" id="IPR022711">
    <property type="entry name" value="RNase_Y_N"/>
</dbReference>
<evidence type="ECO:0000256" key="7">
    <source>
        <dbReference type="SAM" id="Coils"/>
    </source>
</evidence>
<dbReference type="GO" id="GO:0003723">
    <property type="term" value="F:RNA binding"/>
    <property type="evidence" value="ECO:0007669"/>
    <property type="project" value="UniProtKB-UniRule"/>
</dbReference>
<dbReference type="PROSITE" id="PS51831">
    <property type="entry name" value="HD"/>
    <property type="match status" value="1"/>
</dbReference>
<dbReference type="GO" id="GO:0004521">
    <property type="term" value="F:RNA endonuclease activity"/>
    <property type="evidence" value="ECO:0007669"/>
    <property type="project" value="UniProtKB-UniRule"/>
</dbReference>
<keyword evidence="5" id="KW-0812">Transmembrane</keyword>
<dbReference type="NCBIfam" id="TIGR00277">
    <property type="entry name" value="HDIG"/>
    <property type="match status" value="1"/>
</dbReference>
<comment type="subcellular location">
    <subcellularLocation>
        <location evidence="5">Cell membrane</location>
        <topology evidence="5">Single-pass membrane protein</topology>
    </subcellularLocation>
</comment>
<name>K1Z3M4_9BACT</name>
<keyword evidence="4 5" id="KW-0694">RNA-binding</keyword>
<dbReference type="EMBL" id="AMFJ01028961">
    <property type="protein sequence ID" value="EKD44127.1"/>
    <property type="molecule type" value="Genomic_DNA"/>
</dbReference>
<comment type="caution">
    <text evidence="9">The sequence shown here is derived from an EMBL/GenBank/DDBJ whole genome shotgun (WGS) entry which is preliminary data.</text>
</comment>
<dbReference type="InterPro" id="IPR003607">
    <property type="entry name" value="HD/PDEase_dom"/>
</dbReference>
<dbReference type="InterPro" id="IPR036612">
    <property type="entry name" value="KH_dom_type_1_sf"/>
</dbReference>
<dbReference type="SMART" id="SM00471">
    <property type="entry name" value="HDc"/>
    <property type="match status" value="1"/>
</dbReference>
<gene>
    <name evidence="5" type="primary">rny</name>
    <name evidence="9" type="ORF">ACD_71C00230G0004</name>
</gene>
<accession>K1Z3M4</accession>
<dbReference type="GO" id="GO:0005886">
    <property type="term" value="C:plasma membrane"/>
    <property type="evidence" value="ECO:0007669"/>
    <property type="project" value="UniProtKB-SubCell"/>
</dbReference>
<dbReference type="Pfam" id="PF12072">
    <property type="entry name" value="RNase_Y_N"/>
    <property type="match status" value="1"/>
</dbReference>
<dbReference type="InterPro" id="IPR006674">
    <property type="entry name" value="HD_domain"/>
</dbReference>
<evidence type="ECO:0000256" key="1">
    <source>
        <dbReference type="ARBA" id="ARBA00022722"/>
    </source>
</evidence>
<keyword evidence="5" id="KW-1003">Cell membrane</keyword>
<dbReference type="InterPro" id="IPR004087">
    <property type="entry name" value="KH_dom"/>
</dbReference>
<sequence>MQTLLVGIFSGAIVSGILVYILFAFFAKKQDSRDQESLNKLLQSGQEEVKTLIVEAKNQASEERKRIEEEKIEIREKTKKAEEIEAKIIQKEERIEQKLEEIDKKQNFLREKEDELEKTRSNMEETKKELHGKLSEIAKLSMEEAKEMLLKKTEEVYEKDILAVIEKKKIELRVREKELSREILIKSIQQYSGDVTAEMTQTLIHLENDDIKGKLIGKEGRNIIAFERATGVSLIIDDSPDTVFISSFDLFRRYIAKKSLEQLIEDKRIQPARIEEIVEQNQQDADKVIYDLGEKALNEMGITGIPDEIIPLIGKLRFRTSYGQNILIHSKEVAYIAEAIAKQIGADSQLALKGGLLHDIGKALDHDIEGTHPEIGGKIARKYGLSENLINIIEGHHDAIPQTCIETKIIQIADAISAVRPGARRMNAEEYIKRIQEMENVAMSFSGVSKAYALSAGREVRVFVDAATVSDYEAEQLAQQIAGAIEANLSYPGEVKVNLIREKRVIEYAR</sequence>
<feature type="coiled-coil region" evidence="7">
    <location>
        <begin position="53"/>
        <end position="182"/>
    </location>
</feature>
<evidence type="ECO:0000256" key="5">
    <source>
        <dbReference type="HAMAP-Rule" id="MF_00335"/>
    </source>
</evidence>
<evidence type="ECO:0000256" key="3">
    <source>
        <dbReference type="ARBA" id="ARBA00022801"/>
    </source>
</evidence>
<keyword evidence="1 5" id="KW-0540">Nuclease</keyword>
<dbReference type="SMART" id="SM00322">
    <property type="entry name" value="KH"/>
    <property type="match status" value="1"/>
</dbReference>
<keyword evidence="5" id="KW-1133">Transmembrane helix</keyword>
<protein>
    <recommendedName>
        <fullName evidence="5 6">Ribonuclease Y</fullName>
        <shortName evidence="5">RNase Y</shortName>
        <ecNumber evidence="5 6">3.1.-.-</ecNumber>
    </recommendedName>
</protein>
<dbReference type="PANTHER" id="PTHR12826:SF15">
    <property type="entry name" value="RIBONUCLEASE Y"/>
    <property type="match status" value="1"/>
</dbReference>
<dbReference type="CDD" id="cd22431">
    <property type="entry name" value="KH-I_RNaseY"/>
    <property type="match status" value="1"/>
</dbReference>
<dbReference type="AlphaFoldDB" id="K1Z3M4"/>
<dbReference type="InterPro" id="IPR006675">
    <property type="entry name" value="HDIG_dom"/>
</dbReference>
<dbReference type="InterPro" id="IPR017705">
    <property type="entry name" value="Ribonuclease_Y"/>
</dbReference>
<feature type="transmembrane region" description="Helical" evidence="5">
    <location>
        <begin position="6"/>
        <end position="27"/>
    </location>
</feature>
<keyword evidence="2 5" id="KW-0255">Endonuclease</keyword>
<evidence type="ECO:0000256" key="2">
    <source>
        <dbReference type="ARBA" id="ARBA00022759"/>
    </source>
</evidence>
<dbReference type="NCBIfam" id="TIGR03319">
    <property type="entry name" value="RNase_Y"/>
    <property type="match status" value="1"/>
</dbReference>